<dbReference type="CDD" id="cd00432">
    <property type="entry name" value="Ribosomal_L18_L5e"/>
    <property type="match status" value="1"/>
</dbReference>
<dbReference type="Gene3D" id="3.30.420.100">
    <property type="match status" value="1"/>
</dbReference>
<dbReference type="VEuPathDB" id="ToxoDB:BESB_054910"/>
<dbReference type="SUPFAM" id="SSF53137">
    <property type="entry name" value="Translational machinery components"/>
    <property type="match status" value="1"/>
</dbReference>
<accession>A0A2A9MK88</accession>
<proteinExistence type="inferred from homology"/>
<organism evidence="5 6">
    <name type="scientific">Besnoitia besnoiti</name>
    <name type="common">Apicomplexan protozoan</name>
    <dbReference type="NCBI Taxonomy" id="94643"/>
    <lineage>
        <taxon>Eukaryota</taxon>
        <taxon>Sar</taxon>
        <taxon>Alveolata</taxon>
        <taxon>Apicomplexa</taxon>
        <taxon>Conoidasida</taxon>
        <taxon>Coccidia</taxon>
        <taxon>Eucoccidiorida</taxon>
        <taxon>Eimeriorina</taxon>
        <taxon>Sarcocystidae</taxon>
        <taxon>Besnoitia</taxon>
    </lineage>
</organism>
<keyword evidence="6" id="KW-1185">Reference proteome</keyword>
<gene>
    <name evidence="5" type="ORF">BESB_054910</name>
</gene>
<evidence type="ECO:0000256" key="4">
    <source>
        <dbReference type="SAM" id="MobiDB-lite"/>
    </source>
</evidence>
<dbReference type="PANTHER" id="PTHR12899:SF3">
    <property type="entry name" value="LARGE RIBOSOMAL SUBUNIT PROTEIN UL18M"/>
    <property type="match status" value="1"/>
</dbReference>
<keyword evidence="3" id="KW-0687">Ribonucleoprotein</keyword>
<dbReference type="GO" id="GO:0008097">
    <property type="term" value="F:5S rRNA binding"/>
    <property type="evidence" value="ECO:0007669"/>
    <property type="project" value="TreeGrafter"/>
</dbReference>
<dbReference type="AlphaFoldDB" id="A0A2A9MK88"/>
<feature type="compositionally biased region" description="Basic and acidic residues" evidence="4">
    <location>
        <begin position="57"/>
        <end position="77"/>
    </location>
</feature>
<keyword evidence="2 5" id="KW-0689">Ribosomal protein</keyword>
<dbReference type="Pfam" id="PF00861">
    <property type="entry name" value="Ribosomal_L18p"/>
    <property type="match status" value="1"/>
</dbReference>
<dbReference type="GO" id="GO:0003735">
    <property type="term" value="F:structural constituent of ribosome"/>
    <property type="evidence" value="ECO:0007669"/>
    <property type="project" value="InterPro"/>
</dbReference>
<evidence type="ECO:0000313" key="6">
    <source>
        <dbReference type="Proteomes" id="UP000224006"/>
    </source>
</evidence>
<dbReference type="KEGG" id="bbes:BESB_054910"/>
<dbReference type="InterPro" id="IPR005484">
    <property type="entry name" value="Ribosomal_uL18_bac/plant/anim"/>
</dbReference>
<feature type="region of interest" description="Disordered" evidence="4">
    <location>
        <begin position="53"/>
        <end position="120"/>
    </location>
</feature>
<comment type="caution">
    <text evidence="5">The sequence shown here is derived from an EMBL/GenBank/DDBJ whole genome shotgun (WGS) entry which is preliminary data.</text>
</comment>
<dbReference type="RefSeq" id="XP_029219849.1">
    <property type="nucleotide sequence ID" value="XM_029363926.1"/>
</dbReference>
<dbReference type="InterPro" id="IPR057268">
    <property type="entry name" value="Ribosomal_L18"/>
</dbReference>
<dbReference type="EMBL" id="NWUJ01000004">
    <property type="protein sequence ID" value="PFH35840.1"/>
    <property type="molecule type" value="Genomic_DNA"/>
</dbReference>
<name>A0A2A9MK88_BESBE</name>
<feature type="compositionally biased region" description="Polar residues" evidence="4">
    <location>
        <begin position="105"/>
        <end position="114"/>
    </location>
</feature>
<evidence type="ECO:0000256" key="2">
    <source>
        <dbReference type="ARBA" id="ARBA00022980"/>
    </source>
</evidence>
<dbReference type="STRING" id="94643.A0A2A9MK88"/>
<comment type="similarity">
    <text evidence="1">Belongs to the universal ribosomal protein uL18 family.</text>
</comment>
<dbReference type="GO" id="GO:0006412">
    <property type="term" value="P:translation"/>
    <property type="evidence" value="ECO:0007669"/>
    <property type="project" value="InterPro"/>
</dbReference>
<dbReference type="GO" id="GO:0022625">
    <property type="term" value="C:cytosolic large ribosomal subunit"/>
    <property type="evidence" value="ECO:0007669"/>
    <property type="project" value="TreeGrafter"/>
</dbReference>
<dbReference type="PANTHER" id="PTHR12899">
    <property type="entry name" value="39S RIBOSOMAL PROTEIN L18, MITOCHONDRIAL"/>
    <property type="match status" value="1"/>
</dbReference>
<sequence length="235" mass="25487">MRSSASVVSSPTVDCFLSPWSSSSMRLLKRPLHGSPLLNGGSFEGTCHTTRCAASRDLPRHPGDEEGDETKQRREGHAAGTAVDRAPEACSDGTKSRAAPEEPPSTLQHASARSQDAPVRDKVLLGETRARLTVTLSNNQVHACVVNNRLQRTYAYASSFDPALRVEIGSTHRKRSGIPRPHGGTMKAARAVGRLVAQRALRQGIKKVFFDRKSYRYVGRVKALADGAREGGLDF</sequence>
<reference evidence="5 6" key="1">
    <citation type="submission" date="2017-09" db="EMBL/GenBank/DDBJ databases">
        <title>Genome sequencing of Besnoitia besnoiti strain Bb-Ger1.</title>
        <authorList>
            <person name="Schares G."/>
            <person name="Venepally P."/>
            <person name="Lorenzi H.A."/>
        </authorList>
    </citation>
    <scope>NUCLEOTIDE SEQUENCE [LARGE SCALE GENOMIC DNA]</scope>
    <source>
        <strain evidence="5 6">Bb-Ger1</strain>
    </source>
</reference>
<evidence type="ECO:0000256" key="1">
    <source>
        <dbReference type="ARBA" id="ARBA00007116"/>
    </source>
</evidence>
<evidence type="ECO:0000313" key="5">
    <source>
        <dbReference type="EMBL" id="PFH35840.1"/>
    </source>
</evidence>
<dbReference type="GeneID" id="40310420"/>
<protein>
    <submittedName>
        <fullName evidence="5">Putative LSU ribosomal protein L18P</fullName>
    </submittedName>
</protein>
<evidence type="ECO:0000256" key="3">
    <source>
        <dbReference type="ARBA" id="ARBA00023274"/>
    </source>
</evidence>
<dbReference type="Proteomes" id="UP000224006">
    <property type="component" value="Chromosome IV"/>
</dbReference>
<dbReference type="OrthoDB" id="330259at2759"/>